<dbReference type="InterPro" id="IPR035396">
    <property type="entry name" value="Bac_rhamnosid6H"/>
</dbReference>
<dbReference type="Gene3D" id="1.50.10.10">
    <property type="match status" value="1"/>
</dbReference>
<dbReference type="Pfam" id="PF17389">
    <property type="entry name" value="Bac_rhamnosid6H"/>
    <property type="match status" value="1"/>
</dbReference>
<dbReference type="Gene3D" id="2.60.420.10">
    <property type="entry name" value="Maltose phosphorylase, domain 3"/>
    <property type="match status" value="1"/>
</dbReference>
<dbReference type="Pfam" id="PF05592">
    <property type="entry name" value="Bac_rhamnosid"/>
    <property type="match status" value="1"/>
</dbReference>
<dbReference type="Gene3D" id="2.60.120.260">
    <property type="entry name" value="Galactose-binding domain-like"/>
    <property type="match status" value="2"/>
</dbReference>
<sequence length="793" mass="89107">MNTEKWLAKWIWAEKTAGDNNVYVEARTTFHVKLPIASAVVRVSANQSYKLYINGKLVGRGPAPADLEWMSYDIYQAAVYLREGINAIALVAHNFGNEPIVTHQLQGPGGLICQLDLCEDDNSQSPVIKRITTDSDWKCRRSPRWKGDVSRLHLWGGYREIMDLAAEDGWERTDYDDSQWPSAVVVAEAEQPGSAWPRLFPREIPFLDETLVSPVGVVAAEAYFGVIRSPEGLASGGEEGKAQRPVEMDASTPGSYPQITYDFGKEVVGYPELEVYAEQGGVLQLYYGESLEMSLADTYLLRKGRNMLTPFGRRAFRFLKVAVMGTPAALQIERLQTRFVHYPFTERGSFRCSDEQLSRIWETGRYTTIVNSQNHFEDCPYREAALWVADSVVMAKVVYQTFDDPALIRKSLLQAARIQNPDGSIAGTGPQRNPFLLPDFCAHWLFGVWEYYMYTKDHVFLVEVWPYVEKLAAWFQDQEDATGLFAGADRDLWWCFIDWTDDIERKDRVTAVSCFYYKFLKIAGQMATALGETREASAFVKKAESLRESVRVQLRAPGTSIFVDCKTEDGISTSVTAQTNFAAAWSGIMEEEEAAAFIRDYYLKEKLPPIRGAFFQFIVLETMFRCGFAEQAITLIRNYWGDMLDRGATTWWETFDASLPFVTTPSPYLGHTPTYLQDSIPVSLSHGWGASPTYLLTREMVGIDMSMAGTDAVVLRPSPVPGVGWAEALVPSAYGDIEARWDRKDDDKLLFTANLPAGVPWRAEGLEHVSVRQGEGGITISGEIKEQLKGTPL</sequence>
<accession>A0ABU6Q111</accession>
<feature type="domain" description="Bacterial alpha-L-rhamnosidase N-terminal" evidence="2">
    <location>
        <begin position="36"/>
        <end position="189"/>
    </location>
</feature>
<keyword evidence="6" id="KW-1185">Reference proteome</keyword>
<dbReference type="InterPro" id="IPR008928">
    <property type="entry name" value="6-hairpin_glycosidase_sf"/>
</dbReference>
<evidence type="ECO:0000259" key="3">
    <source>
        <dbReference type="Pfam" id="PF17389"/>
    </source>
</evidence>
<dbReference type="EMBL" id="JARTLD010000080">
    <property type="protein sequence ID" value="MED5020819.1"/>
    <property type="molecule type" value="Genomic_DNA"/>
</dbReference>
<proteinExistence type="predicted"/>
<dbReference type="InterPro" id="IPR035398">
    <property type="entry name" value="Bac_rhamnosid_C"/>
</dbReference>
<name>A0ABU6Q111_9BACL</name>
<dbReference type="RefSeq" id="WP_328282245.1">
    <property type="nucleotide sequence ID" value="NZ_JARTLD010000080.1"/>
</dbReference>
<reference evidence="5 6" key="1">
    <citation type="submission" date="2023-03" db="EMBL/GenBank/DDBJ databases">
        <title>Bacillus Genome Sequencing.</title>
        <authorList>
            <person name="Dunlap C."/>
        </authorList>
    </citation>
    <scope>NUCLEOTIDE SEQUENCE [LARGE SCALE GENOMIC DNA]</scope>
    <source>
        <strain evidence="5 6">NRS-52</strain>
    </source>
</reference>
<evidence type="ECO:0000259" key="4">
    <source>
        <dbReference type="Pfam" id="PF17390"/>
    </source>
</evidence>
<dbReference type="Pfam" id="PF17390">
    <property type="entry name" value="Bac_rhamnosid_C"/>
    <property type="match status" value="1"/>
</dbReference>
<evidence type="ECO:0000313" key="5">
    <source>
        <dbReference type="EMBL" id="MED5020819.1"/>
    </source>
</evidence>
<evidence type="ECO:0000259" key="2">
    <source>
        <dbReference type="Pfam" id="PF08531"/>
    </source>
</evidence>
<evidence type="ECO:0000259" key="1">
    <source>
        <dbReference type="Pfam" id="PF05592"/>
    </source>
</evidence>
<dbReference type="Proteomes" id="UP001343257">
    <property type="component" value="Unassembled WGS sequence"/>
</dbReference>
<dbReference type="InterPro" id="IPR008902">
    <property type="entry name" value="Rhamnosid_concanavalin"/>
</dbReference>
<comment type="caution">
    <text evidence="5">The sequence shown here is derived from an EMBL/GenBank/DDBJ whole genome shotgun (WGS) entry which is preliminary data.</text>
</comment>
<feature type="domain" description="Alpha-L-rhamnosidase C-terminal" evidence="4">
    <location>
        <begin position="702"/>
        <end position="759"/>
    </location>
</feature>
<feature type="domain" description="Alpha-L-rhamnosidase six-hairpin glycosidase" evidence="3">
    <location>
        <begin position="346"/>
        <end position="696"/>
    </location>
</feature>
<dbReference type="SUPFAM" id="SSF48208">
    <property type="entry name" value="Six-hairpin glycosidases"/>
    <property type="match status" value="1"/>
</dbReference>
<dbReference type="InterPro" id="IPR013737">
    <property type="entry name" value="Bac_rhamnosid_N"/>
</dbReference>
<dbReference type="Pfam" id="PF08531">
    <property type="entry name" value="Bac_rhamnosid_N"/>
    <property type="match status" value="1"/>
</dbReference>
<gene>
    <name evidence="5" type="ORF">P9847_26510</name>
</gene>
<keyword evidence="5" id="KW-0378">Hydrolase</keyword>
<feature type="domain" description="Alpha-L-rhamnosidase concanavalin-like" evidence="1">
    <location>
        <begin position="260"/>
        <end position="322"/>
    </location>
</feature>
<dbReference type="PANTHER" id="PTHR34987:SF4">
    <property type="entry name" value="ALPHA-L-RHAMNOSIDASE C-TERMINAL DOMAIN-CONTAINING PROTEIN"/>
    <property type="match status" value="1"/>
</dbReference>
<organism evidence="5 6">
    <name type="scientific">Paenibacillus chibensis</name>
    <dbReference type="NCBI Taxonomy" id="59846"/>
    <lineage>
        <taxon>Bacteria</taxon>
        <taxon>Bacillati</taxon>
        <taxon>Bacillota</taxon>
        <taxon>Bacilli</taxon>
        <taxon>Bacillales</taxon>
        <taxon>Paenibacillaceae</taxon>
        <taxon>Paenibacillus</taxon>
    </lineage>
</organism>
<protein>
    <submittedName>
        <fullName evidence="5">Family 78 glycoside hydrolase catalytic domain</fullName>
    </submittedName>
</protein>
<dbReference type="InterPro" id="IPR012341">
    <property type="entry name" value="6hp_glycosidase-like_sf"/>
</dbReference>
<evidence type="ECO:0000313" key="6">
    <source>
        <dbReference type="Proteomes" id="UP001343257"/>
    </source>
</evidence>
<dbReference type="GO" id="GO:0016787">
    <property type="term" value="F:hydrolase activity"/>
    <property type="evidence" value="ECO:0007669"/>
    <property type="project" value="UniProtKB-KW"/>
</dbReference>
<dbReference type="PANTHER" id="PTHR34987">
    <property type="entry name" value="C, PUTATIVE (AFU_ORTHOLOGUE AFUA_3G02880)-RELATED"/>
    <property type="match status" value="1"/>
</dbReference>